<dbReference type="InterPro" id="IPR005249">
    <property type="entry name" value="YqeK"/>
</dbReference>
<keyword evidence="9" id="KW-1185">Reference proteome</keyword>
<organism evidence="8 9">
    <name type="scientific">Paenibacillus gallinarum</name>
    <dbReference type="NCBI Taxonomy" id="2762232"/>
    <lineage>
        <taxon>Bacteria</taxon>
        <taxon>Bacillati</taxon>
        <taxon>Bacillota</taxon>
        <taxon>Bacilli</taxon>
        <taxon>Bacillales</taxon>
        <taxon>Paenibacillaceae</taxon>
        <taxon>Paenibacillus</taxon>
    </lineage>
</organism>
<evidence type="ECO:0000256" key="1">
    <source>
        <dbReference type="ARBA" id="ARBA00012506"/>
    </source>
</evidence>
<dbReference type="RefSeq" id="WP_191798791.1">
    <property type="nucleotide sequence ID" value="NZ_JACSQL010000002.1"/>
</dbReference>
<evidence type="ECO:0000313" key="9">
    <source>
        <dbReference type="Proteomes" id="UP000608071"/>
    </source>
</evidence>
<evidence type="ECO:0000256" key="5">
    <source>
        <dbReference type="ARBA" id="ARBA00023004"/>
    </source>
</evidence>
<dbReference type="EMBL" id="JACSQL010000002">
    <property type="protein sequence ID" value="MBD7967532.1"/>
    <property type="molecule type" value="Genomic_DNA"/>
</dbReference>
<dbReference type="PANTHER" id="PTHR35795">
    <property type="entry name" value="SLR1885 PROTEIN"/>
    <property type="match status" value="1"/>
</dbReference>
<comment type="catalytic activity">
    <reaction evidence="6">
        <text>P(1),P(4)-bis(5'-adenosyl) tetraphosphate + H2O = 2 ADP + 2 H(+)</text>
        <dbReference type="Rhea" id="RHEA:24252"/>
        <dbReference type="ChEBI" id="CHEBI:15377"/>
        <dbReference type="ChEBI" id="CHEBI:15378"/>
        <dbReference type="ChEBI" id="CHEBI:58141"/>
        <dbReference type="ChEBI" id="CHEBI:456216"/>
        <dbReference type="EC" id="3.6.1.41"/>
    </reaction>
</comment>
<dbReference type="SUPFAM" id="SSF109604">
    <property type="entry name" value="HD-domain/PDEase-like"/>
    <property type="match status" value="1"/>
</dbReference>
<dbReference type="PANTHER" id="PTHR35795:SF1">
    <property type="entry name" value="BIS(5'-NUCLEOSYL)-TETRAPHOSPHATASE, SYMMETRICAL"/>
    <property type="match status" value="1"/>
</dbReference>
<dbReference type="GO" id="GO:0008803">
    <property type="term" value="F:bis(5'-nucleosyl)-tetraphosphatase (symmetrical) activity"/>
    <property type="evidence" value="ECO:0007669"/>
    <property type="project" value="UniProtKB-EC"/>
</dbReference>
<keyword evidence="2" id="KW-0479">Metal-binding</keyword>
<dbReference type="InterPro" id="IPR006674">
    <property type="entry name" value="HD_domain"/>
</dbReference>
<evidence type="ECO:0000256" key="4">
    <source>
        <dbReference type="ARBA" id="ARBA00022801"/>
    </source>
</evidence>
<dbReference type="InterPro" id="IPR051094">
    <property type="entry name" value="Diverse_Catalytic_Enzymes"/>
</dbReference>
<gene>
    <name evidence="8" type="primary">yqeK</name>
    <name evidence="8" type="ORF">H9647_05620</name>
</gene>
<proteinExistence type="predicted"/>
<comment type="caution">
    <text evidence="8">The sequence shown here is derived from an EMBL/GenBank/DDBJ whole genome shotgun (WGS) entry which is preliminary data.</text>
</comment>
<feature type="domain" description="HD/PDEase" evidence="7">
    <location>
        <begin position="16"/>
        <end position="143"/>
    </location>
</feature>
<evidence type="ECO:0000256" key="6">
    <source>
        <dbReference type="ARBA" id="ARBA00049417"/>
    </source>
</evidence>
<dbReference type="Gene3D" id="1.10.3210.10">
    <property type="entry name" value="Hypothetical protein af1432"/>
    <property type="match status" value="1"/>
</dbReference>
<dbReference type="CDD" id="cd00077">
    <property type="entry name" value="HDc"/>
    <property type="match status" value="1"/>
</dbReference>
<dbReference type="Pfam" id="PF01966">
    <property type="entry name" value="HD"/>
    <property type="match status" value="1"/>
</dbReference>
<sequence>MSLNRDELIKAVSEQMPPQRWKHTEGVMQTAVVLAERFGADPVKADLAAILHDVAKYWPVKEMEKIIRENNLNQDLLLHDKQLWHSEVGAFVAEHDYKVTDPEVLSAIKWHTSGRVGMSLLDKVVCLADYMEPGRDFPGVDRIRELAEHSLEEALLAGFDGTITHLVSQRKVIYPLTIFTRNDLIEQIKLMGKSNTFKIGG</sequence>
<dbReference type="SMART" id="SM00471">
    <property type="entry name" value="HDc"/>
    <property type="match status" value="1"/>
</dbReference>
<reference evidence="8 9" key="1">
    <citation type="submission" date="2020-08" db="EMBL/GenBank/DDBJ databases">
        <title>A Genomic Blueprint of the Chicken Gut Microbiome.</title>
        <authorList>
            <person name="Gilroy R."/>
            <person name="Ravi A."/>
            <person name="Getino M."/>
            <person name="Pursley I."/>
            <person name="Horton D.L."/>
            <person name="Alikhan N.-F."/>
            <person name="Baker D."/>
            <person name="Gharbi K."/>
            <person name="Hall N."/>
            <person name="Watson M."/>
            <person name="Adriaenssens E.M."/>
            <person name="Foster-Nyarko E."/>
            <person name="Jarju S."/>
            <person name="Secka A."/>
            <person name="Antonio M."/>
            <person name="Oren A."/>
            <person name="Chaudhuri R."/>
            <person name="La Ragione R.M."/>
            <person name="Hildebrand F."/>
            <person name="Pallen M.J."/>
        </authorList>
    </citation>
    <scope>NUCLEOTIDE SEQUENCE [LARGE SCALE GENOMIC DNA]</scope>
    <source>
        <strain evidence="8 9">Sa2BVA9</strain>
    </source>
</reference>
<evidence type="ECO:0000313" key="8">
    <source>
        <dbReference type="EMBL" id="MBD7967532.1"/>
    </source>
</evidence>
<dbReference type="InterPro" id="IPR003607">
    <property type="entry name" value="HD/PDEase_dom"/>
</dbReference>
<dbReference type="Proteomes" id="UP000608071">
    <property type="component" value="Unassembled WGS sequence"/>
</dbReference>
<evidence type="ECO:0000256" key="2">
    <source>
        <dbReference type="ARBA" id="ARBA00022723"/>
    </source>
</evidence>
<evidence type="ECO:0000259" key="7">
    <source>
        <dbReference type="SMART" id="SM00471"/>
    </source>
</evidence>
<accession>A0ABR8SVK7</accession>
<protein>
    <recommendedName>
        <fullName evidence="1">bis(5'-nucleosyl)-tetraphosphatase (symmetrical)</fullName>
        <ecNumber evidence="1">3.6.1.41</ecNumber>
    </recommendedName>
</protein>
<dbReference type="EC" id="3.6.1.41" evidence="1"/>
<evidence type="ECO:0000256" key="3">
    <source>
        <dbReference type="ARBA" id="ARBA00022741"/>
    </source>
</evidence>
<keyword evidence="5" id="KW-0408">Iron</keyword>
<keyword evidence="3" id="KW-0547">Nucleotide-binding</keyword>
<keyword evidence="4 8" id="KW-0378">Hydrolase</keyword>
<name>A0ABR8SVK7_9BACL</name>
<dbReference type="NCBIfam" id="TIGR00488">
    <property type="entry name" value="bis(5'-nucleosyl)-tetraphosphatase (symmetrical) YqeK"/>
    <property type="match status" value="1"/>
</dbReference>